<comment type="similarity">
    <text evidence="4">Belongs to the kynureninase family.</text>
</comment>
<evidence type="ECO:0000256" key="3">
    <source>
        <dbReference type="ARBA" id="ARBA00022898"/>
    </source>
</evidence>
<evidence type="ECO:0000313" key="5">
    <source>
        <dbReference type="EMBL" id="MEJ2867548.1"/>
    </source>
</evidence>
<keyword evidence="6" id="KW-1185">Reference proteome</keyword>
<accession>A0ABU8MM91</accession>
<dbReference type="Gene3D" id="3.40.640.10">
    <property type="entry name" value="Type I PLP-dependent aspartate aminotransferase-like (Major domain)"/>
    <property type="match status" value="1"/>
</dbReference>
<dbReference type="RefSeq" id="WP_337694143.1">
    <property type="nucleotide sequence ID" value="NZ_JBBEGN010000002.1"/>
</dbReference>
<comment type="catalytic activity">
    <reaction evidence="4">
        <text>3-hydroxy-L-kynurenine + H2O = 3-hydroxyanthranilate + L-alanine + H(+)</text>
        <dbReference type="Rhea" id="RHEA:25143"/>
        <dbReference type="ChEBI" id="CHEBI:15377"/>
        <dbReference type="ChEBI" id="CHEBI:15378"/>
        <dbReference type="ChEBI" id="CHEBI:36559"/>
        <dbReference type="ChEBI" id="CHEBI:57972"/>
        <dbReference type="ChEBI" id="CHEBI:58125"/>
        <dbReference type="EC" id="3.7.1.3"/>
    </reaction>
</comment>
<dbReference type="InterPro" id="IPR010111">
    <property type="entry name" value="Kynureninase"/>
</dbReference>
<keyword evidence="1 4" id="KW-0662">Pyridine nucleotide biosynthesis</keyword>
<dbReference type="Gene3D" id="3.90.1150.10">
    <property type="entry name" value="Aspartate Aminotransferase, domain 1"/>
    <property type="match status" value="1"/>
</dbReference>
<dbReference type="PIRSF" id="PIRSF038800">
    <property type="entry name" value="KYNU"/>
    <property type="match status" value="1"/>
</dbReference>
<proteinExistence type="inferred from homology"/>
<evidence type="ECO:0000256" key="2">
    <source>
        <dbReference type="ARBA" id="ARBA00022801"/>
    </source>
</evidence>
<organism evidence="5 6">
    <name type="scientific">Actinomycetospora aurantiaca</name>
    <dbReference type="NCBI Taxonomy" id="3129233"/>
    <lineage>
        <taxon>Bacteria</taxon>
        <taxon>Bacillati</taxon>
        <taxon>Actinomycetota</taxon>
        <taxon>Actinomycetes</taxon>
        <taxon>Pseudonocardiales</taxon>
        <taxon>Pseudonocardiaceae</taxon>
        <taxon>Actinomycetospora</taxon>
    </lineage>
</organism>
<dbReference type="PANTHER" id="PTHR14084:SF0">
    <property type="entry name" value="KYNURENINASE"/>
    <property type="match status" value="1"/>
</dbReference>
<dbReference type="PANTHER" id="PTHR14084">
    <property type="entry name" value="KYNURENINASE"/>
    <property type="match status" value="1"/>
</dbReference>
<dbReference type="InterPro" id="IPR015422">
    <property type="entry name" value="PyrdxlP-dep_Trfase_small"/>
</dbReference>
<dbReference type="SUPFAM" id="SSF53383">
    <property type="entry name" value="PLP-dependent transferases"/>
    <property type="match status" value="1"/>
</dbReference>
<comment type="subunit">
    <text evidence="4">Homodimer.</text>
</comment>
<keyword evidence="2 4" id="KW-0378">Hydrolase</keyword>
<comment type="pathway">
    <text evidence="4">Amino-acid degradation; L-kynurenine degradation; L-alanine and anthranilate from L-kynurenine: step 1/1.</text>
</comment>
<comment type="cofactor">
    <cofactor evidence="4">
        <name>pyridoxal 5'-phosphate</name>
        <dbReference type="ChEBI" id="CHEBI:597326"/>
    </cofactor>
</comment>
<comment type="function">
    <text evidence="4">Catalyzes the cleavage of L-kynurenine (L-Kyn) and L-3-hydroxykynurenine (L-3OHKyn) into anthranilic acid (AA) and 3-hydroxyanthranilic acid (3-OHAA), respectively.</text>
</comment>
<dbReference type="InterPro" id="IPR015424">
    <property type="entry name" value="PyrdxlP-dep_Trfase"/>
</dbReference>
<evidence type="ECO:0000256" key="4">
    <source>
        <dbReference type="PIRNR" id="PIRNR038800"/>
    </source>
</evidence>
<comment type="caution">
    <text evidence="5">The sequence shown here is derived from an EMBL/GenBank/DDBJ whole genome shotgun (WGS) entry which is preliminary data.</text>
</comment>
<protein>
    <recommendedName>
        <fullName evidence="4">Kynureninase</fullName>
        <ecNumber evidence="4">3.7.1.3</ecNumber>
    </recommendedName>
</protein>
<sequence length="401" mass="42164">MTDAVTAEGLDAADPLAGCRERFVLGPEVAYLDGNSLGRPLAVTAEALARFTREDWGGRLIRAWDESWVALPTELGDRLGAVLLGAAAGQTVVGDSTSVLLYKLARAAVDAAPAERDEIVLSDDDFPTDRYLLEGIAAETGRTLRWIHTDHAGGVSVADAGAAVGERTALVVLSHVTYRSGYLADAAAITRVAHEAGAPVLWDLCHSVGSVPVDLDGWGANLAVGCTYKYLGGGPGAPAFAYVAQRHHGVLRQPIQGWFGRRDPFAMAAGYEPAAGIRQFLSGTPPVLATVPLQVGLDLYAEVGIDAVRAKSVALTEFTVAAADRLGLEVASPRDPDRRGGHVTLRHPDARRLVATLWERGVIPDFRAPDGIRIGLAPLSTSFTEVAAGLEVLSGLLTPTS</sequence>
<reference evidence="5 6" key="1">
    <citation type="submission" date="2024-03" db="EMBL/GenBank/DDBJ databases">
        <title>Actinomycetospora sp. OC33-EN08, a novel actinomycete isolated from wild orchid (Aerides multiflora).</title>
        <authorList>
            <person name="Suriyachadkun C."/>
        </authorList>
    </citation>
    <scope>NUCLEOTIDE SEQUENCE [LARGE SCALE GENOMIC DNA]</scope>
    <source>
        <strain evidence="5 6">OC33-EN08</strain>
    </source>
</reference>
<dbReference type="Proteomes" id="UP001385809">
    <property type="component" value="Unassembled WGS sequence"/>
</dbReference>
<evidence type="ECO:0000256" key="1">
    <source>
        <dbReference type="ARBA" id="ARBA00022642"/>
    </source>
</evidence>
<gene>
    <name evidence="5" type="ORF">WCD74_07205</name>
</gene>
<dbReference type="EMBL" id="JBBEGN010000002">
    <property type="protein sequence ID" value="MEJ2867548.1"/>
    <property type="molecule type" value="Genomic_DNA"/>
</dbReference>
<comment type="pathway">
    <text evidence="4">Cofactor biosynthesis; NAD(+) biosynthesis; quinolinate from L-kynurenine: step 2/3.</text>
</comment>
<keyword evidence="5" id="KW-0808">Transferase</keyword>
<dbReference type="EC" id="3.7.1.3" evidence="4"/>
<evidence type="ECO:0000313" key="6">
    <source>
        <dbReference type="Proteomes" id="UP001385809"/>
    </source>
</evidence>
<dbReference type="GO" id="GO:0008483">
    <property type="term" value="F:transaminase activity"/>
    <property type="evidence" value="ECO:0007669"/>
    <property type="project" value="UniProtKB-KW"/>
</dbReference>
<dbReference type="InterPro" id="IPR015421">
    <property type="entry name" value="PyrdxlP-dep_Trfase_major"/>
</dbReference>
<keyword evidence="5" id="KW-0032">Aminotransferase</keyword>
<comment type="catalytic activity">
    <reaction evidence="4">
        <text>L-kynurenine + H2O = anthranilate + L-alanine + H(+)</text>
        <dbReference type="Rhea" id="RHEA:16813"/>
        <dbReference type="ChEBI" id="CHEBI:15377"/>
        <dbReference type="ChEBI" id="CHEBI:15378"/>
        <dbReference type="ChEBI" id="CHEBI:16567"/>
        <dbReference type="ChEBI" id="CHEBI:57959"/>
        <dbReference type="ChEBI" id="CHEBI:57972"/>
        <dbReference type="EC" id="3.7.1.3"/>
    </reaction>
</comment>
<name>A0ABU8MM91_9PSEU</name>
<keyword evidence="3 4" id="KW-0663">Pyridoxal phosphate</keyword>
<dbReference type="Pfam" id="PF22580">
    <property type="entry name" value="KYNU_C"/>
    <property type="match status" value="1"/>
</dbReference>